<accession>F2IC91</accession>
<dbReference type="AlphaFoldDB" id="F2IC91"/>
<evidence type="ECO:0000313" key="2">
    <source>
        <dbReference type="EMBL" id="AEA44337.1"/>
    </source>
</evidence>
<proteinExistence type="predicted"/>
<organism evidence="2 3">
    <name type="scientific">Fluviicola taffensis (strain DSM 16823 / NCIMB 13979 / RW262)</name>
    <dbReference type="NCBI Taxonomy" id="755732"/>
    <lineage>
        <taxon>Bacteria</taxon>
        <taxon>Pseudomonadati</taxon>
        <taxon>Bacteroidota</taxon>
        <taxon>Flavobacteriia</taxon>
        <taxon>Flavobacteriales</taxon>
        <taxon>Crocinitomicaceae</taxon>
        <taxon>Fluviicola</taxon>
    </lineage>
</organism>
<dbReference type="RefSeq" id="WP_013687107.1">
    <property type="nucleotide sequence ID" value="NC_015321.1"/>
</dbReference>
<dbReference type="eggNOG" id="COG0456">
    <property type="taxonomic scope" value="Bacteria"/>
</dbReference>
<dbReference type="InterPro" id="IPR016181">
    <property type="entry name" value="Acyl_CoA_acyltransferase"/>
</dbReference>
<dbReference type="STRING" id="755732.Fluta_2351"/>
<protein>
    <submittedName>
        <fullName evidence="2">GCN5-related N-acetyltransferase</fullName>
    </submittedName>
</protein>
<reference evidence="3" key="2">
    <citation type="submission" date="2011-02" db="EMBL/GenBank/DDBJ databases">
        <title>The complete genome of Fluviicola taffensis DSM 16823.</title>
        <authorList>
            <consortium name="US DOE Joint Genome Institute (JGI-PGF)"/>
            <person name="Lucas S."/>
            <person name="Copeland A."/>
            <person name="Lapidus A."/>
            <person name="Bruce D."/>
            <person name="Goodwin L."/>
            <person name="Pitluck S."/>
            <person name="Kyrpides N."/>
            <person name="Mavromatis K."/>
            <person name="Ivanova N."/>
            <person name="Mikhailova N."/>
            <person name="Pagani I."/>
            <person name="Chertkov O."/>
            <person name="Detter J.C."/>
            <person name="Han C."/>
            <person name="Tapia R."/>
            <person name="Land M."/>
            <person name="Hauser L."/>
            <person name="Markowitz V."/>
            <person name="Cheng J.-F."/>
            <person name="Hugenholtz P."/>
            <person name="Woyke T."/>
            <person name="Wu D."/>
            <person name="Tindall B."/>
            <person name="Pomrenke H.G."/>
            <person name="Brambilla E."/>
            <person name="Klenk H.-P."/>
            <person name="Eisen J.A."/>
        </authorList>
    </citation>
    <scope>NUCLEOTIDE SEQUENCE [LARGE SCALE GENOMIC DNA]</scope>
    <source>
        <strain evidence="3">DSM 16823 / RW262 / RW262</strain>
    </source>
</reference>
<gene>
    <name evidence="2" type="ordered locus">Fluta_2351</name>
</gene>
<dbReference type="InterPro" id="IPR039840">
    <property type="entry name" value="NAA80"/>
</dbReference>
<dbReference type="OrthoDB" id="2352823at2"/>
<dbReference type="PANTHER" id="PTHR13538:SF4">
    <property type="entry name" value="N-ALPHA-ACETYLTRANSFERASE 80"/>
    <property type="match status" value="1"/>
</dbReference>
<keyword evidence="3" id="KW-1185">Reference proteome</keyword>
<dbReference type="EMBL" id="CP002542">
    <property type="protein sequence ID" value="AEA44337.1"/>
    <property type="molecule type" value="Genomic_DNA"/>
</dbReference>
<dbReference type="Proteomes" id="UP000007463">
    <property type="component" value="Chromosome"/>
</dbReference>
<dbReference type="Gene3D" id="3.40.630.30">
    <property type="match status" value="1"/>
</dbReference>
<evidence type="ECO:0000259" key="1">
    <source>
        <dbReference type="PROSITE" id="PS51186"/>
    </source>
</evidence>
<keyword evidence="2" id="KW-0808">Transferase</keyword>
<dbReference type="GO" id="GO:1905502">
    <property type="term" value="F:acetyl-CoA binding"/>
    <property type="evidence" value="ECO:0007669"/>
    <property type="project" value="TreeGrafter"/>
</dbReference>
<dbReference type="PANTHER" id="PTHR13538">
    <property type="entry name" value="N-ACETYLTRANSFERASE 6"/>
    <property type="match status" value="1"/>
</dbReference>
<name>F2IC91_FLUTR</name>
<sequence length="147" mass="17301">MIEVKNPKTEQEWESYYDLRYRILREPLRKERGSERNDGDENGIHFALYENDQLIAVARLDAVDQTTCQARFVAVESNLQGKGYGKEIMTELENKAERLGYNKLILHARDYALPFYEKLGYTLVGPSYKLFDILQHFEMYKELTHGE</sequence>
<evidence type="ECO:0000313" key="3">
    <source>
        <dbReference type="Proteomes" id="UP000007463"/>
    </source>
</evidence>
<feature type="domain" description="N-acetyltransferase" evidence="1">
    <location>
        <begin position="2"/>
        <end position="144"/>
    </location>
</feature>
<dbReference type="KEGG" id="fte:Fluta_2351"/>
<reference evidence="2 3" key="1">
    <citation type="journal article" date="2011" name="Stand. Genomic Sci.">
        <title>Complete genome sequence of the gliding freshwater bacterium Fluviicola taffensis type strain (RW262).</title>
        <authorList>
            <person name="Woyke T."/>
            <person name="Chertkov O."/>
            <person name="Lapidus A."/>
            <person name="Nolan M."/>
            <person name="Lucas S."/>
            <person name="Del Rio T.G."/>
            <person name="Tice H."/>
            <person name="Cheng J.F."/>
            <person name="Tapia R."/>
            <person name="Han C."/>
            <person name="Goodwin L."/>
            <person name="Pitluck S."/>
            <person name="Liolios K."/>
            <person name="Pagani I."/>
            <person name="Ivanova N."/>
            <person name="Huntemann M."/>
            <person name="Mavromatis K."/>
            <person name="Mikhailova N."/>
            <person name="Pati A."/>
            <person name="Chen A."/>
            <person name="Palaniappan K."/>
            <person name="Land M."/>
            <person name="Hauser L."/>
            <person name="Brambilla E.M."/>
            <person name="Rohde M."/>
            <person name="Mwirichia R."/>
            <person name="Sikorski J."/>
            <person name="Tindall B.J."/>
            <person name="Goker M."/>
            <person name="Bristow J."/>
            <person name="Eisen J.A."/>
            <person name="Markowitz V."/>
            <person name="Hugenholtz P."/>
            <person name="Klenk H.P."/>
            <person name="Kyrpides N.C."/>
        </authorList>
    </citation>
    <scope>NUCLEOTIDE SEQUENCE [LARGE SCALE GENOMIC DNA]</scope>
    <source>
        <strain evidence="3">DSM 16823 / RW262 / RW262</strain>
    </source>
</reference>
<dbReference type="Pfam" id="PF00583">
    <property type="entry name" value="Acetyltransf_1"/>
    <property type="match status" value="1"/>
</dbReference>
<dbReference type="HOGENOM" id="CLU_056607_7_0_10"/>
<dbReference type="InterPro" id="IPR000182">
    <property type="entry name" value="GNAT_dom"/>
</dbReference>
<dbReference type="SUPFAM" id="SSF55729">
    <property type="entry name" value="Acyl-CoA N-acyltransferases (Nat)"/>
    <property type="match status" value="1"/>
</dbReference>
<dbReference type="PROSITE" id="PS51186">
    <property type="entry name" value="GNAT"/>
    <property type="match status" value="1"/>
</dbReference>
<dbReference type="CDD" id="cd04301">
    <property type="entry name" value="NAT_SF"/>
    <property type="match status" value="1"/>
</dbReference>
<dbReference type="GO" id="GO:0005737">
    <property type="term" value="C:cytoplasm"/>
    <property type="evidence" value="ECO:0007669"/>
    <property type="project" value="TreeGrafter"/>
</dbReference>
<dbReference type="GO" id="GO:0008080">
    <property type="term" value="F:N-acetyltransferase activity"/>
    <property type="evidence" value="ECO:0007669"/>
    <property type="project" value="InterPro"/>
</dbReference>